<dbReference type="SUPFAM" id="SSF54826">
    <property type="entry name" value="Enolase N-terminal domain-like"/>
    <property type="match status" value="1"/>
</dbReference>
<dbReference type="InterPro" id="IPR046945">
    <property type="entry name" value="RHMD-like"/>
</dbReference>
<accession>A0A9P6BX13</accession>
<reference evidence="4" key="1">
    <citation type="submission" date="2020-11" db="EMBL/GenBank/DDBJ databases">
        <authorList>
            <consortium name="DOE Joint Genome Institute"/>
            <person name="Ahrendt S."/>
            <person name="Riley R."/>
            <person name="Andreopoulos W."/>
            <person name="Labutti K."/>
            <person name="Pangilinan J."/>
            <person name="Ruiz-Duenas F.J."/>
            <person name="Barrasa J.M."/>
            <person name="Sanchez-Garcia M."/>
            <person name="Camarero S."/>
            <person name="Miyauchi S."/>
            <person name="Serrano A."/>
            <person name="Linde D."/>
            <person name="Babiker R."/>
            <person name="Drula E."/>
            <person name="Ayuso-Fernandez I."/>
            <person name="Pacheco R."/>
            <person name="Padilla G."/>
            <person name="Ferreira P."/>
            <person name="Barriuso J."/>
            <person name="Kellner H."/>
            <person name="Castanera R."/>
            <person name="Alfaro M."/>
            <person name="Ramirez L."/>
            <person name="Pisabarro A.G."/>
            <person name="Kuo A."/>
            <person name="Tritt A."/>
            <person name="Lipzen A."/>
            <person name="He G."/>
            <person name="Yan M."/>
            <person name="Ng V."/>
            <person name="Cullen D."/>
            <person name="Martin F."/>
            <person name="Rosso M.-N."/>
            <person name="Henrissat B."/>
            <person name="Hibbett D."/>
            <person name="Martinez A.T."/>
            <person name="Grigoriev I.V."/>
        </authorList>
    </citation>
    <scope>NUCLEOTIDE SEQUENCE</scope>
    <source>
        <strain evidence="4">MF-IS2</strain>
    </source>
</reference>
<keyword evidence="5" id="KW-1185">Reference proteome</keyword>
<name>A0A9P6BX13_9AGAR</name>
<comment type="caution">
    <text evidence="4">The sequence shown here is derived from an EMBL/GenBank/DDBJ whole genome shotgun (WGS) entry which is preliminary data.</text>
</comment>
<organism evidence="4 5">
    <name type="scientific">Macrolepiota fuliginosa MF-IS2</name>
    <dbReference type="NCBI Taxonomy" id="1400762"/>
    <lineage>
        <taxon>Eukaryota</taxon>
        <taxon>Fungi</taxon>
        <taxon>Dikarya</taxon>
        <taxon>Basidiomycota</taxon>
        <taxon>Agaricomycotina</taxon>
        <taxon>Agaricomycetes</taxon>
        <taxon>Agaricomycetidae</taxon>
        <taxon>Agaricales</taxon>
        <taxon>Agaricineae</taxon>
        <taxon>Agaricaceae</taxon>
        <taxon>Macrolepiota</taxon>
    </lineage>
</organism>
<protein>
    <submittedName>
        <fullName evidence="4">Enolase N-terminal domain-like protein</fullName>
    </submittedName>
</protein>
<dbReference type="GO" id="GO:0016052">
    <property type="term" value="P:carbohydrate catabolic process"/>
    <property type="evidence" value="ECO:0007669"/>
    <property type="project" value="TreeGrafter"/>
</dbReference>
<gene>
    <name evidence="4" type="ORF">P691DRAFT_406518</name>
</gene>
<dbReference type="PANTHER" id="PTHR13794:SF58">
    <property type="entry name" value="MITOCHONDRIAL ENOLASE SUPERFAMILY MEMBER 1"/>
    <property type="match status" value="1"/>
</dbReference>
<dbReference type="GO" id="GO:0000287">
    <property type="term" value="F:magnesium ion binding"/>
    <property type="evidence" value="ECO:0007669"/>
    <property type="project" value="TreeGrafter"/>
</dbReference>
<keyword evidence="2" id="KW-0479">Metal-binding</keyword>
<evidence type="ECO:0000313" key="4">
    <source>
        <dbReference type="EMBL" id="KAF9443541.1"/>
    </source>
</evidence>
<comment type="cofactor">
    <cofactor evidence="1">
        <name>Mg(2+)</name>
        <dbReference type="ChEBI" id="CHEBI:18420"/>
    </cofactor>
</comment>
<proteinExistence type="predicted"/>
<dbReference type="InterPro" id="IPR029017">
    <property type="entry name" value="Enolase-like_N"/>
</dbReference>
<dbReference type="Gene3D" id="3.30.390.10">
    <property type="entry name" value="Enolase-like, N-terminal domain"/>
    <property type="match status" value="1"/>
</dbReference>
<dbReference type="GO" id="GO:0016836">
    <property type="term" value="F:hydro-lyase activity"/>
    <property type="evidence" value="ECO:0007669"/>
    <property type="project" value="TreeGrafter"/>
</dbReference>
<keyword evidence="3" id="KW-0460">Magnesium</keyword>
<dbReference type="OrthoDB" id="14161at2759"/>
<evidence type="ECO:0000256" key="3">
    <source>
        <dbReference type="ARBA" id="ARBA00022842"/>
    </source>
</evidence>
<dbReference type="PANTHER" id="PTHR13794">
    <property type="entry name" value="ENOLASE SUPERFAMILY, MANDELATE RACEMASE"/>
    <property type="match status" value="1"/>
</dbReference>
<evidence type="ECO:0000313" key="5">
    <source>
        <dbReference type="Proteomes" id="UP000807342"/>
    </source>
</evidence>
<sequence length="195" mass="22096">MQSAEFVVPTPRQAFILTYRCPSIHCNKRRGWLTPLCHVRNTDCDYSFVYVALFTSDPALTGYGMMFTIGHRNDIVCTAIGQLTSRFLAKDLEELFVDMGETWEYLNTGPQMRWIGPKKGVVHIGLGVVDNASRDLFARSRGKPLWKLVVDFTPEEFVRAAAWRHISDATTKEEAGKKEREAKTPRVCHIGGMAR</sequence>
<evidence type="ECO:0000256" key="1">
    <source>
        <dbReference type="ARBA" id="ARBA00001946"/>
    </source>
</evidence>
<dbReference type="Proteomes" id="UP000807342">
    <property type="component" value="Unassembled WGS sequence"/>
</dbReference>
<dbReference type="AlphaFoldDB" id="A0A9P6BX13"/>
<dbReference type="EMBL" id="MU151462">
    <property type="protein sequence ID" value="KAF9443541.1"/>
    <property type="molecule type" value="Genomic_DNA"/>
</dbReference>
<evidence type="ECO:0000256" key="2">
    <source>
        <dbReference type="ARBA" id="ARBA00022723"/>
    </source>
</evidence>